<dbReference type="PRINTS" id="PR00318">
    <property type="entry name" value="GPROTEINA"/>
</dbReference>
<evidence type="ECO:0000256" key="1">
    <source>
        <dbReference type="ARBA" id="ARBA00022723"/>
    </source>
</evidence>
<dbReference type="GO" id="GO:0005834">
    <property type="term" value="C:heterotrimeric G-protein complex"/>
    <property type="evidence" value="ECO:0007669"/>
    <property type="project" value="TreeGrafter"/>
</dbReference>
<keyword evidence="3 5" id="KW-0342">GTP-binding</keyword>
<dbReference type="GO" id="GO:0031683">
    <property type="term" value="F:G-protein beta/gamma-subunit complex binding"/>
    <property type="evidence" value="ECO:0007669"/>
    <property type="project" value="InterPro"/>
</dbReference>
<dbReference type="InterPro" id="IPR011025">
    <property type="entry name" value="GproteinA_insert"/>
</dbReference>
<dbReference type="InterPro" id="IPR001019">
    <property type="entry name" value="Gprotein_alpha_su"/>
</dbReference>
<evidence type="ECO:0000256" key="6">
    <source>
        <dbReference type="PIRSR" id="PIRSR601019-2"/>
    </source>
</evidence>
<dbReference type="SUPFAM" id="SSF52540">
    <property type="entry name" value="P-loop containing nucleoside triphosphate hydrolases"/>
    <property type="match status" value="1"/>
</dbReference>
<feature type="binding site" evidence="6">
    <location>
        <position position="9"/>
    </location>
    <ligand>
        <name>Mg(2+)</name>
        <dbReference type="ChEBI" id="CHEBI:18420"/>
    </ligand>
</feature>
<reference evidence="7" key="1">
    <citation type="journal article" date="2020" name="J. Eukaryot. Microbiol.">
        <title>De novo Sequencing, Assembly and Annotation of the Transcriptome for the Free-Living Testate Amoeba Arcella intermedia.</title>
        <authorList>
            <person name="Ribeiro G.M."/>
            <person name="Porfirio-Sousa A.L."/>
            <person name="Maurer-Alcala X.X."/>
            <person name="Katz L.A."/>
            <person name="Lahr D.J.G."/>
        </authorList>
    </citation>
    <scope>NUCLEOTIDE SEQUENCE</scope>
</reference>
<dbReference type="PANTHER" id="PTHR10218">
    <property type="entry name" value="GTP-BINDING PROTEIN ALPHA SUBUNIT"/>
    <property type="match status" value="1"/>
</dbReference>
<evidence type="ECO:0008006" key="8">
    <source>
        <dbReference type="Google" id="ProtNLM"/>
    </source>
</evidence>
<dbReference type="GO" id="GO:0003924">
    <property type="term" value="F:GTPase activity"/>
    <property type="evidence" value="ECO:0007669"/>
    <property type="project" value="InterPro"/>
</dbReference>
<evidence type="ECO:0000256" key="4">
    <source>
        <dbReference type="ARBA" id="ARBA00023224"/>
    </source>
</evidence>
<keyword evidence="1 6" id="KW-0479">Metal-binding</keyword>
<dbReference type="EMBL" id="GIBP01004849">
    <property type="protein sequence ID" value="NDV33818.1"/>
    <property type="molecule type" value="Transcribed_RNA"/>
</dbReference>
<dbReference type="Gene3D" id="3.40.50.300">
    <property type="entry name" value="P-loop containing nucleotide triphosphate hydrolases"/>
    <property type="match status" value="1"/>
</dbReference>
<dbReference type="Pfam" id="PF00503">
    <property type="entry name" value="G-alpha"/>
    <property type="match status" value="1"/>
</dbReference>
<dbReference type="GO" id="GO:0007188">
    <property type="term" value="P:adenylate cyclase-modulating G protein-coupled receptor signaling pathway"/>
    <property type="evidence" value="ECO:0007669"/>
    <property type="project" value="TreeGrafter"/>
</dbReference>
<evidence type="ECO:0000256" key="2">
    <source>
        <dbReference type="ARBA" id="ARBA00022741"/>
    </source>
</evidence>
<keyword evidence="2 5" id="KW-0547">Nucleotide-binding</keyword>
<dbReference type="GO" id="GO:0005525">
    <property type="term" value="F:GTP binding"/>
    <property type="evidence" value="ECO:0007669"/>
    <property type="project" value="UniProtKB-KW"/>
</dbReference>
<proteinExistence type="predicted"/>
<evidence type="ECO:0000313" key="7">
    <source>
        <dbReference type="EMBL" id="NDV33818.1"/>
    </source>
</evidence>
<dbReference type="GO" id="GO:0046872">
    <property type="term" value="F:metal ion binding"/>
    <property type="evidence" value="ECO:0007669"/>
    <property type="project" value="UniProtKB-KW"/>
</dbReference>
<dbReference type="GO" id="GO:0005737">
    <property type="term" value="C:cytoplasm"/>
    <property type="evidence" value="ECO:0007669"/>
    <property type="project" value="TreeGrafter"/>
</dbReference>
<dbReference type="SUPFAM" id="SSF47895">
    <property type="entry name" value="Transducin (alpha subunit), insertion domain"/>
    <property type="match status" value="1"/>
</dbReference>
<accession>A0A6B2LAR7</accession>
<dbReference type="Gene3D" id="1.10.400.10">
    <property type="entry name" value="GI Alpha 1, domain 2-like"/>
    <property type="match status" value="1"/>
</dbReference>
<organism evidence="7">
    <name type="scientific">Arcella intermedia</name>
    <dbReference type="NCBI Taxonomy" id="1963864"/>
    <lineage>
        <taxon>Eukaryota</taxon>
        <taxon>Amoebozoa</taxon>
        <taxon>Tubulinea</taxon>
        <taxon>Elardia</taxon>
        <taxon>Arcellinida</taxon>
        <taxon>Sphaerothecina</taxon>
        <taxon>Arcellidae</taxon>
        <taxon>Arcella</taxon>
    </lineage>
</organism>
<protein>
    <recommendedName>
        <fullName evidence="8">G domain-containing protein</fullName>
    </recommendedName>
</protein>
<sequence length="296" mass="33555">MGAPGSGCTTLFKAFQIIYSGWGEDAQRQEYRPLVEQHFWRCVEDLARLVETSPEIGASEREAISPPPSPGPITKEAVDWAEQTWHSDAVCRAVSWTPDGHSGTISSYPYTFPCAERLLNQSYTPTLQDILFTSTRLTGILTEDFTWDGYKYTVIDVGGQKSERRKWIDHFDDASLLYVVNMLCVFDPDELEESLKVFESFVGNERLFGGVVLMMNKVDLFERVCVGGSFRSYGHLGDYGGEEKDLEGIKRYVAEKFLKVLKERNVVIHYTTATDLDMMSHILKHILQYHSAPVLV</sequence>
<dbReference type="FunFam" id="3.40.50.300:FF:000692">
    <property type="entry name" value="Guanine nucleotide-binding protein subunit alpha"/>
    <property type="match status" value="1"/>
</dbReference>
<dbReference type="PANTHER" id="PTHR10218:SF302">
    <property type="entry name" value="GUANINE NUCLEOTIDE-BINDING PROTEIN ALPHA-5 SUBUNIT"/>
    <property type="match status" value="1"/>
</dbReference>
<dbReference type="AlphaFoldDB" id="A0A6B2LAR7"/>
<feature type="binding site" evidence="5">
    <location>
        <begin position="156"/>
        <end position="160"/>
    </location>
    <ligand>
        <name>GTP</name>
        <dbReference type="ChEBI" id="CHEBI:37565"/>
    </ligand>
</feature>
<dbReference type="PROSITE" id="PS51882">
    <property type="entry name" value="G_ALPHA"/>
    <property type="match status" value="1"/>
</dbReference>
<evidence type="ECO:0000256" key="3">
    <source>
        <dbReference type="ARBA" id="ARBA00023134"/>
    </source>
</evidence>
<evidence type="ECO:0000256" key="5">
    <source>
        <dbReference type="PIRSR" id="PIRSR601019-1"/>
    </source>
</evidence>
<feature type="binding site" evidence="5">
    <location>
        <begin position="216"/>
        <end position="219"/>
    </location>
    <ligand>
        <name>GTP</name>
        <dbReference type="ChEBI" id="CHEBI:37565"/>
    </ligand>
</feature>
<name>A0A6B2LAR7_9EUKA</name>
<dbReference type="InterPro" id="IPR027417">
    <property type="entry name" value="P-loop_NTPase"/>
</dbReference>
<keyword evidence="4" id="KW-0807">Transducer</keyword>
<feature type="binding site" evidence="5">
    <location>
        <position position="273"/>
    </location>
    <ligand>
        <name>GTP</name>
        <dbReference type="ChEBI" id="CHEBI:37565"/>
    </ligand>
</feature>
<keyword evidence="6" id="KW-0460">Magnesium</keyword>
<dbReference type="SMART" id="SM00275">
    <property type="entry name" value="G_alpha"/>
    <property type="match status" value="1"/>
</dbReference>
<dbReference type="GO" id="GO:0001664">
    <property type="term" value="F:G protein-coupled receptor binding"/>
    <property type="evidence" value="ECO:0007669"/>
    <property type="project" value="TreeGrafter"/>
</dbReference>